<dbReference type="AlphaFoldDB" id="A0A919UB15"/>
<feature type="transmembrane region" description="Helical" evidence="1">
    <location>
        <begin position="831"/>
        <end position="854"/>
    </location>
</feature>
<dbReference type="RefSeq" id="WP_203846904.1">
    <property type="nucleotide sequence ID" value="NZ_BAAAVW010000009.1"/>
</dbReference>
<organism evidence="2 3">
    <name type="scientific">Dactylosporangium siamense</name>
    <dbReference type="NCBI Taxonomy" id="685454"/>
    <lineage>
        <taxon>Bacteria</taxon>
        <taxon>Bacillati</taxon>
        <taxon>Actinomycetota</taxon>
        <taxon>Actinomycetes</taxon>
        <taxon>Micromonosporales</taxon>
        <taxon>Micromonosporaceae</taxon>
        <taxon>Dactylosporangium</taxon>
    </lineage>
</organism>
<feature type="transmembrane region" description="Helical" evidence="1">
    <location>
        <begin position="283"/>
        <end position="304"/>
    </location>
</feature>
<feature type="transmembrane region" description="Helical" evidence="1">
    <location>
        <begin position="427"/>
        <end position="446"/>
    </location>
</feature>
<reference evidence="2" key="1">
    <citation type="submission" date="2021-01" db="EMBL/GenBank/DDBJ databases">
        <title>Whole genome shotgun sequence of Dactylosporangium siamense NBRC 106093.</title>
        <authorList>
            <person name="Komaki H."/>
            <person name="Tamura T."/>
        </authorList>
    </citation>
    <scope>NUCLEOTIDE SEQUENCE</scope>
    <source>
        <strain evidence="2">NBRC 106093</strain>
    </source>
</reference>
<gene>
    <name evidence="2" type="ORF">Dsi01nite_031420</name>
</gene>
<accession>A0A919UB15</accession>
<feature type="transmembrane region" description="Helical" evidence="1">
    <location>
        <begin position="358"/>
        <end position="381"/>
    </location>
</feature>
<evidence type="ECO:0000313" key="3">
    <source>
        <dbReference type="Proteomes" id="UP000660611"/>
    </source>
</evidence>
<keyword evidence="1" id="KW-1133">Transmembrane helix</keyword>
<name>A0A919UB15_9ACTN</name>
<evidence type="ECO:0000313" key="2">
    <source>
        <dbReference type="EMBL" id="GIG45101.1"/>
    </source>
</evidence>
<dbReference type="EMBL" id="BONQ01000049">
    <property type="protein sequence ID" value="GIG45101.1"/>
    <property type="molecule type" value="Genomic_DNA"/>
</dbReference>
<feature type="transmembrane region" description="Helical" evidence="1">
    <location>
        <begin position="325"/>
        <end position="352"/>
    </location>
</feature>
<protein>
    <recommendedName>
        <fullName evidence="4">FtsX-like permease family protein</fullName>
    </recommendedName>
</protein>
<keyword evidence="3" id="KW-1185">Reference proteome</keyword>
<keyword evidence="1" id="KW-0472">Membrane</keyword>
<feature type="transmembrane region" description="Helical" evidence="1">
    <location>
        <begin position="484"/>
        <end position="506"/>
    </location>
</feature>
<proteinExistence type="predicted"/>
<comment type="caution">
    <text evidence="2">The sequence shown here is derived from an EMBL/GenBank/DDBJ whole genome shotgun (WGS) entry which is preliminary data.</text>
</comment>
<feature type="transmembrane region" description="Helical" evidence="1">
    <location>
        <begin position="878"/>
        <end position="900"/>
    </location>
</feature>
<dbReference type="Proteomes" id="UP000660611">
    <property type="component" value="Unassembled WGS sequence"/>
</dbReference>
<feature type="transmembrane region" description="Helical" evidence="1">
    <location>
        <begin position="402"/>
        <end position="421"/>
    </location>
</feature>
<evidence type="ECO:0008006" key="4">
    <source>
        <dbReference type="Google" id="ProtNLM"/>
    </source>
</evidence>
<sequence>MIALTLAVLWARRRQAAALFVLAALATGGVALAPVYLARVEAGIVADKVALARADERAMLVAATVEPDTTGAMDQSFERQGARLLDPPGYTQVFSASFVAQPAQRPAVFLDGTRQVTYRQDVCEHVQVVSGRCLMSLGDAVLTEDTARRLEVRLGDPMSLTASAYNSSTSQFVLAGPPGFLTVVGIVRPISSPYWGRGSDAPAIAPVYVDRRTLDGFSRPSELQVFDAYPQPGAISLTTLSRLRAWLAQVDAAGTDGKASIGLGDLLDRIDADRAAAREPVPFAAIPVALLGCAVLVLAAATGARASRFEHGVVALRGTHRAARWWLASAEPVIPVLAGGLAGGLTGSLIAGAGALTALGYGAGLTVAAVLASAIVAIRAVSAPLSDLLRRVDRRAARWRSATFDVLVGLLAVVAVTHFHASGDSVYGVAPLAPALLMLAVAVLAARAMPLLAARAGASALRRGRLVPALAALRLARQPAGRRVLTVLVAAVALLGFATTGVTVAVGSQQARADTAIGASRVLSIAPTTRQRLLAITRAADPQGRYAMAVVPFKDLLAVDATRLPAVAVWHPSYADDALPDLARALHPIPAAPAVAVRGDTVAFDITASRLDGLTPDLVAHLAPLDGAAGVEVRLGELAPGRHMYSGPAPCTAGCRLAGLEVDLTGSSGPTVTLTLHGPLTRDWRTPPDATVTAAGDGVRFELHAGARRDAGLLRPAGVPDRIPVLPTGPLPPDGLLDAFDDTPIPATAVATARNLPRLGRNGVLIDLEYADRLAGDSGSTQGAEVWLASDAPPAVVDALTAAGLTVTGERTLSGERALLSRTGGALGMRFSLLAGVAAAVLGAAALLVTVAGGDRADLTALRRQGAPARMTRRVERAAALALVAVALVVGSAAAVVAWFAVGRYLPAVDPGYVPPPGPLLLSLCAAAALLGAGALVGARSRGSG</sequence>
<evidence type="ECO:0000256" key="1">
    <source>
        <dbReference type="SAM" id="Phobius"/>
    </source>
</evidence>
<feature type="transmembrane region" description="Helical" evidence="1">
    <location>
        <begin position="920"/>
        <end position="939"/>
    </location>
</feature>
<keyword evidence="1" id="KW-0812">Transmembrane</keyword>